<keyword evidence="2" id="KW-1185">Reference proteome</keyword>
<dbReference type="RefSeq" id="WP_313792285.1">
    <property type="nucleotide sequence ID" value="NZ_CP102453.1"/>
</dbReference>
<dbReference type="EMBL" id="CP102453">
    <property type="protein sequence ID" value="UUX32786.1"/>
    <property type="molecule type" value="Genomic_DNA"/>
</dbReference>
<name>A0ABY5P251_9LACT</name>
<reference evidence="1 2" key="1">
    <citation type="submission" date="2022-08" db="EMBL/GenBank/DDBJ databases">
        <title>Aerococcaceae sp. nov isolated from spoiled eye mask.</title>
        <authorList>
            <person name="Zhou G."/>
            <person name="Xie X.-B."/>
            <person name="Shi Q.-S."/>
            <person name="Wang Y.-S."/>
            <person name="Wen X."/>
            <person name="Peng H."/>
            <person name="Yang X.-J."/>
            <person name="Tao H.-B."/>
            <person name="Huang X.-M."/>
        </authorList>
    </citation>
    <scope>NUCLEOTIDE SEQUENCE [LARGE SCALE GENOMIC DNA]</scope>
    <source>
        <strain evidence="2">DM20194951</strain>
    </source>
</reference>
<evidence type="ECO:0000313" key="1">
    <source>
        <dbReference type="EMBL" id="UUX32786.1"/>
    </source>
</evidence>
<evidence type="ECO:0000313" key="2">
    <source>
        <dbReference type="Proteomes" id="UP001315967"/>
    </source>
</evidence>
<organism evidence="1 2">
    <name type="scientific">Fundicoccus culcitae</name>
    <dbReference type="NCBI Taxonomy" id="2969821"/>
    <lineage>
        <taxon>Bacteria</taxon>
        <taxon>Bacillati</taxon>
        <taxon>Bacillota</taxon>
        <taxon>Bacilli</taxon>
        <taxon>Lactobacillales</taxon>
        <taxon>Aerococcaceae</taxon>
        <taxon>Fundicoccus</taxon>
    </lineage>
</organism>
<dbReference type="Proteomes" id="UP001315967">
    <property type="component" value="Chromosome"/>
</dbReference>
<proteinExistence type="predicted"/>
<accession>A0ABY5P251</accession>
<protein>
    <submittedName>
        <fullName evidence="1">Uncharacterized protein</fullName>
    </submittedName>
</protein>
<gene>
    <name evidence="1" type="ORF">NRE15_07590</name>
</gene>
<sequence length="56" mass="6749">MDELKLWIDRYVEEFNEPFPVYELSGMPEAKMIALIKEAIDKNTPIEFEHEEDKLY</sequence>